<dbReference type="SUPFAM" id="SSF55729">
    <property type="entry name" value="Acyl-CoA N-acyltransferases (Nat)"/>
    <property type="match status" value="1"/>
</dbReference>
<dbReference type="Proteomes" id="UP000319732">
    <property type="component" value="Unassembled WGS sequence"/>
</dbReference>
<proteinExistence type="predicted"/>
<evidence type="ECO:0000313" key="2">
    <source>
        <dbReference type="EMBL" id="TQV70208.1"/>
    </source>
</evidence>
<protein>
    <submittedName>
        <fullName evidence="2">N-acetyltransferase</fullName>
    </submittedName>
</protein>
<gene>
    <name evidence="2" type="ORF">FKG94_22090</name>
</gene>
<comment type="caution">
    <text evidence="2">The sequence shown here is derived from an EMBL/GenBank/DDBJ whole genome shotgun (WGS) entry which is preliminary data.</text>
</comment>
<dbReference type="EMBL" id="VHSG01000025">
    <property type="protein sequence ID" value="TQV70208.1"/>
    <property type="molecule type" value="Genomic_DNA"/>
</dbReference>
<keyword evidence="3" id="KW-1185">Reference proteome</keyword>
<dbReference type="OrthoDB" id="9807426at2"/>
<dbReference type="RefSeq" id="WP_142929112.1">
    <property type="nucleotide sequence ID" value="NZ_ML660103.1"/>
</dbReference>
<dbReference type="AlphaFoldDB" id="A0A545SZ15"/>
<dbReference type="GO" id="GO:0016747">
    <property type="term" value="F:acyltransferase activity, transferring groups other than amino-acyl groups"/>
    <property type="evidence" value="ECO:0007669"/>
    <property type="project" value="InterPro"/>
</dbReference>
<dbReference type="Pfam" id="PF00583">
    <property type="entry name" value="Acetyltransf_1"/>
    <property type="match status" value="1"/>
</dbReference>
<dbReference type="InterPro" id="IPR000182">
    <property type="entry name" value="GNAT_dom"/>
</dbReference>
<reference evidence="2 3" key="1">
    <citation type="submission" date="2019-06" db="EMBL/GenBank/DDBJ databases">
        <title>Whole genome sequence for Cellvibrionaceae sp. R142.</title>
        <authorList>
            <person name="Wang G."/>
        </authorList>
    </citation>
    <scope>NUCLEOTIDE SEQUENCE [LARGE SCALE GENOMIC DNA]</scope>
    <source>
        <strain evidence="2 3">R142</strain>
    </source>
</reference>
<evidence type="ECO:0000313" key="3">
    <source>
        <dbReference type="Proteomes" id="UP000319732"/>
    </source>
</evidence>
<evidence type="ECO:0000259" key="1">
    <source>
        <dbReference type="PROSITE" id="PS51186"/>
    </source>
</evidence>
<accession>A0A545SZ15</accession>
<name>A0A545SZ15_9GAMM</name>
<feature type="domain" description="N-acetyltransferase" evidence="1">
    <location>
        <begin position="56"/>
        <end position="197"/>
    </location>
</feature>
<dbReference type="Gene3D" id="3.40.630.30">
    <property type="match status" value="1"/>
</dbReference>
<dbReference type="CDD" id="cd04301">
    <property type="entry name" value="NAT_SF"/>
    <property type="match status" value="1"/>
</dbReference>
<dbReference type="InterPro" id="IPR016181">
    <property type="entry name" value="Acyl_CoA_acyltransferase"/>
</dbReference>
<dbReference type="PROSITE" id="PS51186">
    <property type="entry name" value="GNAT"/>
    <property type="match status" value="1"/>
</dbReference>
<organism evidence="2 3">
    <name type="scientific">Exilibacterium tricleocarpae</name>
    <dbReference type="NCBI Taxonomy" id="2591008"/>
    <lineage>
        <taxon>Bacteria</taxon>
        <taxon>Pseudomonadati</taxon>
        <taxon>Pseudomonadota</taxon>
        <taxon>Gammaproteobacteria</taxon>
        <taxon>Cellvibrionales</taxon>
        <taxon>Cellvibrionaceae</taxon>
        <taxon>Exilibacterium</taxon>
    </lineage>
</organism>
<sequence length="197" mass="21955">MSNHNASPESVFTPRTFTLDDGARVTLRAIRPEDAGIEQAFVRGLSARSKRLRFFSSLVELPPKLLYKFTHPNFPHDWALIATIEKDMGENSEDGQEEGEYDNGEQEIGVARYVATAESDTAEFAVTVADAWQGRGIATRLMQALIEVATRAGLRYLEGFVLRENYPMRKLARKLDFSVTAGLSDDPSTVRVVKTLT</sequence>
<keyword evidence="2" id="KW-0808">Transferase</keyword>